<keyword evidence="2" id="KW-1185">Reference proteome</keyword>
<dbReference type="EMBL" id="JAGSOY010000037">
    <property type="protein sequence ID" value="MBU2712425.1"/>
    <property type="molecule type" value="Genomic_DNA"/>
</dbReference>
<accession>A0ABS5ZGQ2</accession>
<protein>
    <submittedName>
        <fullName evidence="1">Uncharacterized protein</fullName>
    </submittedName>
</protein>
<evidence type="ECO:0000313" key="2">
    <source>
        <dbReference type="Proteomes" id="UP000690515"/>
    </source>
</evidence>
<dbReference type="RefSeq" id="WP_215820653.1">
    <property type="nucleotide sequence ID" value="NZ_JAGSOY010000037.1"/>
</dbReference>
<reference evidence="1 2" key="1">
    <citation type="submission" date="2021-04" db="EMBL/GenBank/DDBJ databases">
        <authorList>
            <person name="Pira H."/>
            <person name="Risdian C."/>
            <person name="Wink J."/>
        </authorList>
    </citation>
    <scope>NUCLEOTIDE SEQUENCE [LARGE SCALE GENOMIC DNA]</scope>
    <source>
        <strain evidence="1 2">WH53</strain>
    </source>
</reference>
<evidence type="ECO:0000313" key="1">
    <source>
        <dbReference type="EMBL" id="MBU2712425.1"/>
    </source>
</evidence>
<gene>
    <name evidence="1" type="ORF">KCG35_15265</name>
</gene>
<comment type="caution">
    <text evidence="1">The sequence shown here is derived from an EMBL/GenBank/DDBJ whole genome shotgun (WGS) entry which is preliminary data.</text>
</comment>
<dbReference type="Proteomes" id="UP000690515">
    <property type="component" value="Unassembled WGS sequence"/>
</dbReference>
<name>A0ABS5ZGQ2_9GAMM</name>
<organism evidence="1 2">
    <name type="scientific">Zooshikella harenae</name>
    <dbReference type="NCBI Taxonomy" id="2827238"/>
    <lineage>
        <taxon>Bacteria</taxon>
        <taxon>Pseudomonadati</taxon>
        <taxon>Pseudomonadota</taxon>
        <taxon>Gammaproteobacteria</taxon>
        <taxon>Oceanospirillales</taxon>
        <taxon>Zooshikellaceae</taxon>
        <taxon>Zooshikella</taxon>
    </lineage>
</organism>
<sequence length="84" mass="9533">MMKLRELILISDRGEERRQQTLKLIREGYKPLNSEEGFIPFSSANIQQVGNLKALKTSDVLLSADRQPLKALRLEHIDTTGNTP</sequence>
<proteinExistence type="predicted"/>